<dbReference type="Gene3D" id="3.10.290.10">
    <property type="entry name" value="RNA-binding S4 domain"/>
    <property type="match status" value="1"/>
</dbReference>
<sequence>MRIDKLLWQLRLVKTRSIAQALVGQGHIRRNGQRVVRASQDIIAGDTLTIPLPGGVQVIEIAALPTRRGPAAEAQACYRVLDPTRQTAIAGQKDQSPERGQLP</sequence>
<evidence type="ECO:0000313" key="3">
    <source>
        <dbReference type="EMBL" id="RJX65520.1"/>
    </source>
</evidence>
<organism evidence="3 4">
    <name type="scientific">Tsuneonella suprasediminis</name>
    <dbReference type="NCBI Taxonomy" id="2306996"/>
    <lineage>
        <taxon>Bacteria</taxon>
        <taxon>Pseudomonadati</taxon>
        <taxon>Pseudomonadota</taxon>
        <taxon>Alphaproteobacteria</taxon>
        <taxon>Sphingomonadales</taxon>
        <taxon>Erythrobacteraceae</taxon>
        <taxon>Tsuneonella</taxon>
    </lineage>
</organism>
<dbReference type="GO" id="GO:0003723">
    <property type="term" value="F:RNA binding"/>
    <property type="evidence" value="ECO:0007669"/>
    <property type="project" value="UniProtKB-KW"/>
</dbReference>
<accession>A0A419QXV1</accession>
<feature type="domain" description="RNA-binding S4" evidence="2">
    <location>
        <begin position="1"/>
        <end position="65"/>
    </location>
</feature>
<proteinExistence type="predicted"/>
<dbReference type="Proteomes" id="UP000284322">
    <property type="component" value="Unassembled WGS sequence"/>
</dbReference>
<keyword evidence="1" id="KW-0694">RNA-binding</keyword>
<comment type="caution">
    <text evidence="3">The sequence shown here is derived from an EMBL/GenBank/DDBJ whole genome shotgun (WGS) entry which is preliminary data.</text>
</comment>
<reference evidence="3 4" key="1">
    <citation type="submission" date="2018-09" db="EMBL/GenBank/DDBJ databases">
        <title>Altererythrobacter sp.Ery1 and Ery12, the genome sequencing of novel strains in genus Alterythrobacter.</title>
        <authorList>
            <person name="Cheng H."/>
            <person name="Wu Y.-H."/>
            <person name="Fang C."/>
            <person name="Xu X.-W."/>
        </authorList>
    </citation>
    <scope>NUCLEOTIDE SEQUENCE [LARGE SCALE GENOMIC DNA]</scope>
    <source>
        <strain evidence="3 4">Ery12</strain>
    </source>
</reference>
<dbReference type="PROSITE" id="PS50889">
    <property type="entry name" value="S4"/>
    <property type="match status" value="1"/>
</dbReference>
<dbReference type="AlphaFoldDB" id="A0A419QXV1"/>
<dbReference type="RefSeq" id="WP_120112196.1">
    <property type="nucleotide sequence ID" value="NZ_RAHJ01000022.1"/>
</dbReference>
<dbReference type="EMBL" id="RAHJ01000022">
    <property type="protein sequence ID" value="RJX65520.1"/>
    <property type="molecule type" value="Genomic_DNA"/>
</dbReference>
<dbReference type="SMART" id="SM00363">
    <property type="entry name" value="S4"/>
    <property type="match status" value="1"/>
</dbReference>
<dbReference type="InterPro" id="IPR002942">
    <property type="entry name" value="S4_RNA-bd"/>
</dbReference>
<protein>
    <submittedName>
        <fullName evidence="3">RNA-binding S4 domain-containing protein</fullName>
    </submittedName>
</protein>
<dbReference type="CDD" id="cd00165">
    <property type="entry name" value="S4"/>
    <property type="match status" value="1"/>
</dbReference>
<evidence type="ECO:0000256" key="1">
    <source>
        <dbReference type="PROSITE-ProRule" id="PRU00182"/>
    </source>
</evidence>
<dbReference type="OrthoDB" id="9797176at2"/>
<keyword evidence="4" id="KW-1185">Reference proteome</keyword>
<dbReference type="InterPro" id="IPR036986">
    <property type="entry name" value="S4_RNA-bd_sf"/>
</dbReference>
<dbReference type="SUPFAM" id="SSF55174">
    <property type="entry name" value="Alpha-L RNA-binding motif"/>
    <property type="match status" value="1"/>
</dbReference>
<dbReference type="Pfam" id="PF01479">
    <property type="entry name" value="S4"/>
    <property type="match status" value="1"/>
</dbReference>
<evidence type="ECO:0000259" key="2">
    <source>
        <dbReference type="SMART" id="SM00363"/>
    </source>
</evidence>
<gene>
    <name evidence="3" type="ORF">D6858_14480</name>
</gene>
<evidence type="ECO:0000313" key="4">
    <source>
        <dbReference type="Proteomes" id="UP000284322"/>
    </source>
</evidence>
<name>A0A419QXV1_9SPHN</name>